<evidence type="ECO:0000313" key="4">
    <source>
        <dbReference type="Proteomes" id="UP001165122"/>
    </source>
</evidence>
<dbReference type="EMBL" id="BRXW01000600">
    <property type="protein sequence ID" value="GMH68976.1"/>
    <property type="molecule type" value="Genomic_DNA"/>
</dbReference>
<keyword evidence="4" id="KW-1185">Reference proteome</keyword>
<evidence type="ECO:0000259" key="2">
    <source>
        <dbReference type="Pfam" id="PF17168"/>
    </source>
</evidence>
<dbReference type="GO" id="GO:0005975">
    <property type="term" value="P:carbohydrate metabolic process"/>
    <property type="evidence" value="ECO:0007669"/>
    <property type="project" value="InterPro"/>
</dbReference>
<feature type="domain" description="Glutaminase A N-terminal" evidence="2">
    <location>
        <begin position="25"/>
        <end position="258"/>
    </location>
</feature>
<dbReference type="InterPro" id="IPR008928">
    <property type="entry name" value="6-hairpin_glycosidase_sf"/>
</dbReference>
<dbReference type="Pfam" id="PF16335">
    <property type="entry name" value="GtaA_6_Hairpin"/>
    <property type="match status" value="1"/>
</dbReference>
<feature type="domain" description="Glutaminase A central" evidence="1">
    <location>
        <begin position="264"/>
        <end position="611"/>
    </location>
</feature>
<reference evidence="4" key="1">
    <citation type="journal article" date="2023" name="Commun. Biol.">
        <title>Genome analysis of Parmales, the sister group of diatoms, reveals the evolutionary specialization of diatoms from phago-mixotrophs to photoautotrophs.</title>
        <authorList>
            <person name="Ban H."/>
            <person name="Sato S."/>
            <person name="Yoshikawa S."/>
            <person name="Yamada K."/>
            <person name="Nakamura Y."/>
            <person name="Ichinomiya M."/>
            <person name="Sato N."/>
            <person name="Blanc-Mathieu R."/>
            <person name="Endo H."/>
            <person name="Kuwata A."/>
            <person name="Ogata H."/>
        </authorList>
    </citation>
    <scope>NUCLEOTIDE SEQUENCE [LARGE SCALE GENOMIC DNA]</scope>
    <source>
        <strain evidence="4">NIES 3700</strain>
    </source>
</reference>
<organism evidence="3 4">
    <name type="scientific">Triparma laevis f. longispina</name>
    <dbReference type="NCBI Taxonomy" id="1714387"/>
    <lineage>
        <taxon>Eukaryota</taxon>
        <taxon>Sar</taxon>
        <taxon>Stramenopiles</taxon>
        <taxon>Ochrophyta</taxon>
        <taxon>Bolidophyceae</taxon>
        <taxon>Parmales</taxon>
        <taxon>Triparmaceae</taxon>
        <taxon>Triparma</taxon>
    </lineage>
</organism>
<evidence type="ECO:0000259" key="1">
    <source>
        <dbReference type="Pfam" id="PF16335"/>
    </source>
</evidence>
<dbReference type="InterPro" id="IPR033433">
    <property type="entry name" value="GtaA_N"/>
</dbReference>
<accession>A0A9W7AAE5</accession>
<protein>
    <recommendedName>
        <fullName evidence="5">Glutaminase</fullName>
    </recommendedName>
</protein>
<dbReference type="PANTHER" id="PTHR31987">
    <property type="entry name" value="GLUTAMINASE A-RELATED"/>
    <property type="match status" value="1"/>
</dbReference>
<dbReference type="Proteomes" id="UP001165122">
    <property type="component" value="Unassembled WGS sequence"/>
</dbReference>
<dbReference type="AlphaFoldDB" id="A0A9W7AAE5"/>
<dbReference type="InterPro" id="IPR052743">
    <property type="entry name" value="Glutaminase_GtaA"/>
</dbReference>
<proteinExistence type="predicted"/>
<gene>
    <name evidence="3" type="ORF">TrLO_g1259</name>
</gene>
<dbReference type="InterPro" id="IPR032514">
    <property type="entry name" value="GtaA_central"/>
</dbReference>
<evidence type="ECO:0008006" key="5">
    <source>
        <dbReference type="Google" id="ProtNLM"/>
    </source>
</evidence>
<sequence length="614" mass="68028">MGPEDVSGLKGTRSALQTDVVVKPTTTVYTFNVGDKIELTLSFITPSLNLDDESLIYNHLPTTYISFSATSADGEDHDVKVYFDATAEGIIDDVKNEVEMQRNEFGGITNLNIGTTSQETLSGTSDRINWGYMHLNIPSDVDGLATTLSSDTSARQAFYNNENMPEDDEALIRSANDNWPVMAVSFNLDVAGDAHVPNTVFMTMTQDVVKSMDYFGNDILPFWTTLFESAQDMIMAGFQFFNTVVAATEDYDEKLMEDLTAAGGEKYAELLSLVHRQTTGATEKTTSLVEGDVWHWMKEISSDGDVSTVDVIYPAAPFFLYLAPETLRRMFMPLLVYSNNATGASSDYDYNLPWAAHHLGVWPVCDILAKDQEQMPVEESGNFLIMIAAVAQAQNGDVGYLDEYWPILKSWADYTVASLPDPGDQLCTDDFEGPSPHNVNLAAKGIVGLGAYAQLLELKGDADGSAQYLNQAKALVGNWTVMGTDVDGTHTRLQFDLDDTFSLKYNLLFDKVLGLNLFPDSLIEADLQHYDSLANEYGVPLDNRGTFSKADWLMWVYALGSDSQFEDQVGRLWKFADETKDRVPLTDWYDTVTADQQGFQARPVLGGMYSKMIL</sequence>
<dbReference type="OrthoDB" id="3918848at2759"/>
<dbReference type="SUPFAM" id="SSF48208">
    <property type="entry name" value="Six-hairpin glycosidases"/>
    <property type="match status" value="1"/>
</dbReference>
<name>A0A9W7AAE5_9STRA</name>
<evidence type="ECO:0000313" key="3">
    <source>
        <dbReference type="EMBL" id="GMH68976.1"/>
    </source>
</evidence>
<comment type="caution">
    <text evidence="3">The sequence shown here is derived from an EMBL/GenBank/DDBJ whole genome shotgun (WGS) entry which is preliminary data.</text>
</comment>
<dbReference type="Pfam" id="PF17168">
    <property type="entry name" value="DUF5127"/>
    <property type="match status" value="1"/>
</dbReference>
<dbReference type="PANTHER" id="PTHR31987:SF1">
    <property type="entry name" value="GLUTAMINASE A"/>
    <property type="match status" value="1"/>
</dbReference>